<name>A0A8S1R6K6_9CILI</name>
<comment type="caution">
    <text evidence="1">The sequence shown here is derived from an EMBL/GenBank/DDBJ whole genome shotgun (WGS) entry which is preliminary data.</text>
</comment>
<evidence type="ECO:0000313" key="1">
    <source>
        <dbReference type="EMBL" id="CAD8122842.1"/>
    </source>
</evidence>
<sequence>MENKDDKKSMYEKEKNGEINKKHKSINICIRYTQRSYRRIQQEEKSQQMQLYGKKEDKELEMIGCHKTETYKYQGKWLNNRGSVITHFKKHKQLSQNWQREQVIQKIYYL</sequence>
<gene>
    <name evidence="1" type="ORF">PSON_ATCC_30995.1.T1410005</name>
</gene>
<evidence type="ECO:0000313" key="2">
    <source>
        <dbReference type="Proteomes" id="UP000692954"/>
    </source>
</evidence>
<reference evidence="1" key="1">
    <citation type="submission" date="2021-01" db="EMBL/GenBank/DDBJ databases">
        <authorList>
            <consortium name="Genoscope - CEA"/>
            <person name="William W."/>
        </authorList>
    </citation>
    <scope>NUCLEOTIDE SEQUENCE</scope>
</reference>
<keyword evidence="2" id="KW-1185">Reference proteome</keyword>
<dbReference type="Proteomes" id="UP000692954">
    <property type="component" value="Unassembled WGS sequence"/>
</dbReference>
<dbReference type="EMBL" id="CAJJDN010000141">
    <property type="protein sequence ID" value="CAD8122842.1"/>
    <property type="molecule type" value="Genomic_DNA"/>
</dbReference>
<proteinExistence type="predicted"/>
<dbReference type="AlphaFoldDB" id="A0A8S1R6K6"/>
<organism evidence="1 2">
    <name type="scientific">Paramecium sonneborni</name>
    <dbReference type="NCBI Taxonomy" id="65129"/>
    <lineage>
        <taxon>Eukaryota</taxon>
        <taxon>Sar</taxon>
        <taxon>Alveolata</taxon>
        <taxon>Ciliophora</taxon>
        <taxon>Intramacronucleata</taxon>
        <taxon>Oligohymenophorea</taxon>
        <taxon>Peniculida</taxon>
        <taxon>Parameciidae</taxon>
        <taxon>Paramecium</taxon>
    </lineage>
</organism>
<protein>
    <submittedName>
        <fullName evidence="1">Uncharacterized protein</fullName>
    </submittedName>
</protein>
<accession>A0A8S1R6K6</accession>